<accession>A0A6I2UU03</accession>
<feature type="compositionally biased region" description="Basic and acidic residues" evidence="1">
    <location>
        <begin position="186"/>
        <end position="196"/>
    </location>
</feature>
<organism evidence="2 3">
    <name type="scientific">Selenomonas montiformis</name>
    <dbReference type="NCBI Taxonomy" id="2652285"/>
    <lineage>
        <taxon>Bacteria</taxon>
        <taxon>Bacillati</taxon>
        <taxon>Bacillota</taxon>
        <taxon>Negativicutes</taxon>
        <taxon>Selenomonadales</taxon>
        <taxon>Selenomonadaceae</taxon>
        <taxon>Selenomonas</taxon>
    </lineage>
</organism>
<evidence type="ECO:0000313" key="3">
    <source>
        <dbReference type="Proteomes" id="UP000430222"/>
    </source>
</evidence>
<dbReference type="Proteomes" id="UP000430222">
    <property type="component" value="Unassembled WGS sequence"/>
</dbReference>
<dbReference type="RefSeq" id="WP_154619591.1">
    <property type="nucleotide sequence ID" value="NZ_VUNL01000001.1"/>
</dbReference>
<proteinExistence type="predicted"/>
<gene>
    <name evidence="2" type="ORF">FYJ78_01345</name>
</gene>
<reference evidence="2 3" key="1">
    <citation type="submission" date="2019-08" db="EMBL/GenBank/DDBJ databases">
        <title>In-depth cultivation of the pig gut microbiome towards novel bacterial diversity and tailored functional studies.</title>
        <authorList>
            <person name="Wylensek D."/>
            <person name="Hitch T.C.A."/>
            <person name="Clavel T."/>
        </authorList>
    </citation>
    <scope>NUCLEOTIDE SEQUENCE [LARGE SCALE GENOMIC DNA]</scope>
    <source>
        <strain evidence="3">WCA-380-WT-3B3</strain>
    </source>
</reference>
<feature type="region of interest" description="Disordered" evidence="1">
    <location>
        <begin position="186"/>
        <end position="206"/>
    </location>
</feature>
<feature type="region of interest" description="Disordered" evidence="1">
    <location>
        <begin position="236"/>
        <end position="261"/>
    </location>
</feature>
<name>A0A6I2UU03_9FIRM</name>
<protein>
    <submittedName>
        <fullName evidence="2">Uncharacterized protein</fullName>
    </submittedName>
</protein>
<keyword evidence="3" id="KW-1185">Reference proteome</keyword>
<dbReference type="EMBL" id="VUNL01000001">
    <property type="protein sequence ID" value="MSV23855.1"/>
    <property type="molecule type" value="Genomic_DNA"/>
</dbReference>
<sequence length="380" mass="43395">MGEEKAGTDRPRKEKLPHRRKLAAGLLAAVVLAGAGAGVFRSFVMTPGSDAVRSEHDADTGLIDWQKAIEAHPDYDKLQTLREECRTLERETQDVEDLFTVSPPATDSKPFDDSVWAKNALDVVGRRAELERKAKRIAEEYRKQTEAEYQYRRKAIDEEYLNAILNLNLKLDNQASMHNPLDSRQDMDAERADWEQQRSQLQQERGERQRQLELAYQREVSAYVQTVLGPEMQKWRQELPQRRAQQQSEAAARQSEAEKRNADTMQKQMETAEKVQQRLEKRQQLEEKRAAMQSLEAHIFNDIAGKAAKIAILHHFTMILVHHPRMLSALYPEPELQDPLKPSYSIAVGISTVDVTDELVQEVSALSSESDAERADPSRS</sequence>
<feature type="compositionally biased region" description="Low complexity" evidence="1">
    <location>
        <begin position="242"/>
        <end position="254"/>
    </location>
</feature>
<dbReference type="AlphaFoldDB" id="A0A6I2UU03"/>
<evidence type="ECO:0000256" key="1">
    <source>
        <dbReference type="SAM" id="MobiDB-lite"/>
    </source>
</evidence>
<comment type="caution">
    <text evidence="2">The sequence shown here is derived from an EMBL/GenBank/DDBJ whole genome shotgun (WGS) entry which is preliminary data.</text>
</comment>
<evidence type="ECO:0000313" key="2">
    <source>
        <dbReference type="EMBL" id="MSV23855.1"/>
    </source>
</evidence>